<evidence type="ECO:0000313" key="4">
    <source>
        <dbReference type="EMBL" id="CAI2376295.1"/>
    </source>
</evidence>
<organism evidence="4 5">
    <name type="scientific">Euplotes crassus</name>
    <dbReference type="NCBI Taxonomy" id="5936"/>
    <lineage>
        <taxon>Eukaryota</taxon>
        <taxon>Sar</taxon>
        <taxon>Alveolata</taxon>
        <taxon>Ciliophora</taxon>
        <taxon>Intramacronucleata</taxon>
        <taxon>Spirotrichea</taxon>
        <taxon>Hypotrichia</taxon>
        <taxon>Euplotida</taxon>
        <taxon>Euplotidae</taxon>
        <taxon>Moneuplotes</taxon>
    </lineage>
</organism>
<protein>
    <recommendedName>
        <fullName evidence="3">Rhodanese domain-containing protein</fullName>
    </recommendedName>
</protein>
<name>A0AAD2D0Z0_EUPCR</name>
<dbReference type="PANTHER" id="PTHR11364:SF27">
    <property type="entry name" value="SULFURTRANSFERASE"/>
    <property type="match status" value="1"/>
</dbReference>
<evidence type="ECO:0000256" key="2">
    <source>
        <dbReference type="ARBA" id="ARBA00022737"/>
    </source>
</evidence>
<dbReference type="SUPFAM" id="SSF52821">
    <property type="entry name" value="Rhodanese/Cell cycle control phosphatase"/>
    <property type="match status" value="2"/>
</dbReference>
<dbReference type="Proteomes" id="UP001295684">
    <property type="component" value="Unassembled WGS sequence"/>
</dbReference>
<dbReference type="Gene3D" id="3.40.250.10">
    <property type="entry name" value="Rhodanese-like domain"/>
    <property type="match status" value="2"/>
</dbReference>
<dbReference type="SMART" id="SM00450">
    <property type="entry name" value="RHOD"/>
    <property type="match status" value="2"/>
</dbReference>
<dbReference type="PANTHER" id="PTHR11364">
    <property type="entry name" value="THIOSULFATE SULFERTANSFERASE"/>
    <property type="match status" value="1"/>
</dbReference>
<dbReference type="InterPro" id="IPR001763">
    <property type="entry name" value="Rhodanese-like_dom"/>
</dbReference>
<evidence type="ECO:0000313" key="5">
    <source>
        <dbReference type="Proteomes" id="UP001295684"/>
    </source>
</evidence>
<feature type="domain" description="Rhodanese" evidence="3">
    <location>
        <begin position="188"/>
        <end position="298"/>
    </location>
</feature>
<reference evidence="4" key="1">
    <citation type="submission" date="2023-07" db="EMBL/GenBank/DDBJ databases">
        <authorList>
            <consortium name="AG Swart"/>
            <person name="Singh M."/>
            <person name="Singh A."/>
            <person name="Seah K."/>
            <person name="Emmerich C."/>
        </authorList>
    </citation>
    <scope>NUCLEOTIDE SEQUENCE</scope>
    <source>
        <strain evidence="4">DP1</strain>
    </source>
</reference>
<gene>
    <name evidence="4" type="ORF">ECRASSUSDP1_LOCUS17664</name>
</gene>
<keyword evidence="1" id="KW-0808">Transferase</keyword>
<evidence type="ECO:0000259" key="3">
    <source>
        <dbReference type="PROSITE" id="PS50206"/>
    </source>
</evidence>
<dbReference type="InterPro" id="IPR036873">
    <property type="entry name" value="Rhodanese-like_dom_sf"/>
</dbReference>
<keyword evidence="5" id="KW-1185">Reference proteome</keyword>
<dbReference type="EMBL" id="CAMPGE010017844">
    <property type="protein sequence ID" value="CAI2376295.1"/>
    <property type="molecule type" value="Genomic_DNA"/>
</dbReference>
<comment type="caution">
    <text evidence="4">The sequence shown here is derived from an EMBL/GenBank/DDBJ whole genome shotgun (WGS) entry which is preliminary data.</text>
</comment>
<dbReference type="PROSITE" id="PS50206">
    <property type="entry name" value="RHODANESE_3"/>
    <property type="match status" value="2"/>
</dbReference>
<dbReference type="CDD" id="cd01449">
    <property type="entry name" value="TST_Repeat_2"/>
    <property type="match status" value="1"/>
</dbReference>
<feature type="domain" description="Rhodanese" evidence="3">
    <location>
        <begin position="40"/>
        <end position="154"/>
    </location>
</feature>
<evidence type="ECO:0000256" key="1">
    <source>
        <dbReference type="ARBA" id="ARBA00022679"/>
    </source>
</evidence>
<sequence>MESTTTFLQEGRNFVYVDSLAEAILNHDASTDTYTIKDPFPSNIKILDCSAGGGKDQKFKEERIPGAQFLDLNQKFIDPDGKYPSAYPTEAVIKHRLGELGVSKEHDIVCYVQDTATRFSTRALFIFKSFGFKRVAILAGGFEHWKSKNFPVDTSEPAEEEKTEFEGDLEDADSHLVTYEDVKAMEEDTENNLIIDARPANEHNGEVDPAYKDAKRGKIPNSVNIPSTDILKEDGSFKDVEELKEIFDKSGVDKKRKLVCHCNGGNQATIVAVALQEAGYENIKLYDGSWNEYGSKLE</sequence>
<accession>A0AAD2D0Z0</accession>
<dbReference type="Pfam" id="PF00581">
    <property type="entry name" value="Rhodanese"/>
    <property type="match status" value="2"/>
</dbReference>
<dbReference type="InterPro" id="IPR045078">
    <property type="entry name" value="TST/MPST-like"/>
</dbReference>
<proteinExistence type="predicted"/>
<dbReference type="GO" id="GO:0004792">
    <property type="term" value="F:thiosulfate-cyanide sulfurtransferase activity"/>
    <property type="evidence" value="ECO:0007669"/>
    <property type="project" value="TreeGrafter"/>
</dbReference>
<dbReference type="AlphaFoldDB" id="A0AAD2D0Z0"/>
<keyword evidence="2" id="KW-0677">Repeat</keyword>